<feature type="domain" description="Helicase C-terminal" evidence="2">
    <location>
        <begin position="223"/>
        <end position="434"/>
    </location>
</feature>
<organism evidence="3 4">
    <name type="scientific">Acinetobacter bereziniae</name>
    <name type="common">Acinetobacter genomosp. 10</name>
    <dbReference type="NCBI Taxonomy" id="106648"/>
    <lineage>
        <taxon>Bacteria</taxon>
        <taxon>Pseudomonadati</taxon>
        <taxon>Pseudomonadota</taxon>
        <taxon>Gammaproteobacteria</taxon>
        <taxon>Moraxellales</taxon>
        <taxon>Moraxellaceae</taxon>
        <taxon>Acinetobacter</taxon>
    </lineage>
</organism>
<sequence>MSFDYFKLLDIVTIARSRKHIEKYYGVEDIGKFPERLKPKNIYADLDLKAEFPQLKEVNKTIRRLTLAGYSPLKYVRNDKKDEYSRKYDKAVGGGKGVFKQIDREESLIHLMRVNLLKRMESSIHSFTLTVAKLVNQVTGLLDKIDKLQQSDIEALNIEEIQDIEFESAELEPYMIGNKTKVLLQDMDLIRFKQDLAADQIFLTSILQIAQEIDILRDAKLQKLKQEILFKVENPINRDNKKLIVFTAFADTAEYLYKELSSWGVNTLGIHSALITGSGSNKTTLKGLGTDLNTLLTAFSPVSKERNKTNISDENEIDLLIATDCISEGQNLQDCDTLINYDIHWNPVRIIQRFGRIDRLGSKNIQIQLINFWPNMELDEYINLEAKVSGRMVLLDISATGEENVIDPNNIEMNDLEYRKKQLQQLKDAVIDLEDIAGGIALTDLTLNDFRLDLSNYLNTPNNLQKLEAMPFGLFSAISIQQFKDSYDIPKGIIFCLKSLKMGKNALLISDHYPLHPYFLVHVSFDLDVVHQYNQLKQILDIVKLASLAKVQVDQTAYQQVNLMTKQGQDTTLFKKMLVKAIESIEGKSEEKGIESLFHKGGTVLSISDSQNLEDFTVVSYLVITD</sequence>
<dbReference type="InterPro" id="IPR049730">
    <property type="entry name" value="SNF2/RAD54-like_C"/>
</dbReference>
<dbReference type="GO" id="GO:0016787">
    <property type="term" value="F:hydrolase activity"/>
    <property type="evidence" value="ECO:0007669"/>
    <property type="project" value="UniProtKB-KW"/>
</dbReference>
<keyword evidence="3" id="KW-0067">ATP-binding</keyword>
<dbReference type="PANTHER" id="PTHR45766:SF6">
    <property type="entry name" value="SWI_SNF-RELATED MATRIX-ASSOCIATED ACTIN-DEPENDENT REGULATOR OF CHROMATIN SUBFAMILY A-LIKE PROTEIN 1"/>
    <property type="match status" value="1"/>
</dbReference>
<dbReference type="GO" id="GO:0006281">
    <property type="term" value="P:DNA repair"/>
    <property type="evidence" value="ECO:0007669"/>
    <property type="project" value="TreeGrafter"/>
</dbReference>
<protein>
    <submittedName>
        <fullName evidence="3">DEAD-box ATP-dependent RNA helicase RhpA</fullName>
    </submittedName>
</protein>
<proteinExistence type="predicted"/>
<dbReference type="PROSITE" id="PS51194">
    <property type="entry name" value="HELICASE_CTER"/>
    <property type="match status" value="1"/>
</dbReference>
<evidence type="ECO:0000313" key="4">
    <source>
        <dbReference type="Proteomes" id="UP000490535"/>
    </source>
</evidence>
<gene>
    <name evidence="3" type="primary">rhpA</name>
    <name evidence="3" type="ORF">GAK29_02655</name>
</gene>
<evidence type="ECO:0000259" key="2">
    <source>
        <dbReference type="PROSITE" id="PS51194"/>
    </source>
</evidence>
<dbReference type="InterPro" id="IPR027417">
    <property type="entry name" value="P-loop_NTPase"/>
</dbReference>
<comment type="caution">
    <text evidence="3">The sequence shown here is derived from an EMBL/GenBank/DDBJ whole genome shotgun (WGS) entry which is preliminary data.</text>
</comment>
<accession>A0A833PEN5</accession>
<dbReference type="Gene3D" id="3.40.50.300">
    <property type="entry name" value="P-loop containing nucleotide triphosphate hydrolases"/>
    <property type="match status" value="1"/>
</dbReference>
<dbReference type="EMBL" id="WNDP01000065">
    <property type="protein sequence ID" value="KAF1024310.1"/>
    <property type="molecule type" value="Genomic_DNA"/>
</dbReference>
<dbReference type="SMART" id="SM00490">
    <property type="entry name" value="HELICc"/>
    <property type="match status" value="1"/>
</dbReference>
<dbReference type="PANTHER" id="PTHR45766">
    <property type="entry name" value="DNA ANNEALING HELICASE AND ENDONUCLEASE ZRANB3 FAMILY MEMBER"/>
    <property type="match status" value="1"/>
</dbReference>
<evidence type="ECO:0000256" key="1">
    <source>
        <dbReference type="ARBA" id="ARBA00022801"/>
    </source>
</evidence>
<evidence type="ECO:0000313" key="3">
    <source>
        <dbReference type="EMBL" id="KAF1024310.1"/>
    </source>
</evidence>
<reference evidence="4" key="1">
    <citation type="journal article" date="2020" name="MBio">
        <title>Horizontal gene transfer to a defensive symbiont with a reduced genome amongst a multipartite beetle microbiome.</title>
        <authorList>
            <person name="Waterworth S.C."/>
            <person name="Florez L.V."/>
            <person name="Rees E.R."/>
            <person name="Hertweck C."/>
            <person name="Kaltenpoth M."/>
            <person name="Kwan J.C."/>
        </authorList>
    </citation>
    <scope>NUCLEOTIDE SEQUENCE [LARGE SCALE GENOMIC DNA]</scope>
</reference>
<keyword evidence="1" id="KW-0378">Hydrolase</keyword>
<dbReference type="Pfam" id="PF00271">
    <property type="entry name" value="Helicase_C"/>
    <property type="match status" value="1"/>
</dbReference>
<name>A0A833PEN5_ACIBZ</name>
<dbReference type="InterPro" id="IPR001650">
    <property type="entry name" value="Helicase_C-like"/>
</dbReference>
<dbReference type="Proteomes" id="UP000490535">
    <property type="component" value="Unassembled WGS sequence"/>
</dbReference>
<dbReference type="GO" id="GO:0031297">
    <property type="term" value="P:replication fork processing"/>
    <property type="evidence" value="ECO:0007669"/>
    <property type="project" value="TreeGrafter"/>
</dbReference>
<dbReference type="AlphaFoldDB" id="A0A833PEN5"/>
<keyword evidence="3" id="KW-0547">Nucleotide-binding</keyword>
<dbReference type="SUPFAM" id="SSF52540">
    <property type="entry name" value="P-loop containing nucleoside triphosphate hydrolases"/>
    <property type="match status" value="1"/>
</dbReference>
<keyword evidence="3" id="KW-0347">Helicase</keyword>
<dbReference type="CDD" id="cd18793">
    <property type="entry name" value="SF2_C_SNF"/>
    <property type="match status" value="1"/>
</dbReference>
<dbReference type="GO" id="GO:0004386">
    <property type="term" value="F:helicase activity"/>
    <property type="evidence" value="ECO:0007669"/>
    <property type="project" value="UniProtKB-KW"/>
</dbReference>